<evidence type="ECO:0000256" key="2">
    <source>
        <dbReference type="ARBA" id="ARBA00022801"/>
    </source>
</evidence>
<dbReference type="PROSITE" id="PS51462">
    <property type="entry name" value="NUDIX"/>
    <property type="match status" value="1"/>
</dbReference>
<dbReference type="KEGG" id="hadh:FRZ61_20360"/>
<dbReference type="RefSeq" id="WP_191909383.1">
    <property type="nucleotide sequence ID" value="NZ_CP042582.1"/>
</dbReference>
<dbReference type="SUPFAM" id="SSF55811">
    <property type="entry name" value="Nudix"/>
    <property type="match status" value="1"/>
</dbReference>
<sequence length="164" mass="18633">MEIRDTVRLLILDREERLLLMQVQDNTLSDPKRPDLRPPFWVTLGGGIEPGEDVAAAARRELVEETGLTGASIGPAVWYGEQPVRWKGRAMLFRETFLLVRTEETRLSDLGWSDEERHAIRAMRWWPVAALLTTTEVILPPLLPTLIQPIVRGQIPDAMMAIEL</sequence>
<evidence type="ECO:0000256" key="1">
    <source>
        <dbReference type="ARBA" id="ARBA00001946"/>
    </source>
</evidence>
<evidence type="ECO:0000256" key="3">
    <source>
        <dbReference type="ARBA" id="ARBA00022842"/>
    </source>
</evidence>
<proteinExistence type="predicted"/>
<keyword evidence="6" id="KW-1185">Reference proteome</keyword>
<evidence type="ECO:0000313" key="6">
    <source>
        <dbReference type="Proteomes" id="UP000325797"/>
    </source>
</evidence>
<dbReference type="Proteomes" id="UP000325797">
    <property type="component" value="Chromosome"/>
</dbReference>
<dbReference type="PROSITE" id="PS00893">
    <property type="entry name" value="NUDIX_BOX"/>
    <property type="match status" value="1"/>
</dbReference>
<reference evidence="5 6" key="1">
    <citation type="submission" date="2019-08" db="EMBL/GenBank/DDBJ databases">
        <title>Hyperibacter terrae gen. nov., sp. nov. and Hyperibacter viscosus sp. nov., two new members in the family Rhodospirillaceae isolated from the rhizosphere of Hypericum perforatum.</title>
        <authorList>
            <person name="Noviana Z."/>
        </authorList>
    </citation>
    <scope>NUCLEOTIDE SEQUENCE [LARGE SCALE GENOMIC DNA]</scope>
    <source>
        <strain evidence="5 6">R5959</strain>
    </source>
</reference>
<feature type="domain" description="Nudix hydrolase" evidence="4">
    <location>
        <begin position="2"/>
        <end position="150"/>
    </location>
</feature>
<keyword evidence="2" id="KW-0378">Hydrolase</keyword>
<name>A0A5J6MY79_9PROT</name>
<dbReference type="InterPro" id="IPR020084">
    <property type="entry name" value="NUDIX_hydrolase_CS"/>
</dbReference>
<organism evidence="5 6">
    <name type="scientific">Hypericibacter adhaerens</name>
    <dbReference type="NCBI Taxonomy" id="2602016"/>
    <lineage>
        <taxon>Bacteria</taxon>
        <taxon>Pseudomonadati</taxon>
        <taxon>Pseudomonadota</taxon>
        <taxon>Alphaproteobacteria</taxon>
        <taxon>Rhodospirillales</taxon>
        <taxon>Dongiaceae</taxon>
        <taxon>Hypericibacter</taxon>
    </lineage>
</organism>
<dbReference type="GO" id="GO:0016787">
    <property type="term" value="F:hydrolase activity"/>
    <property type="evidence" value="ECO:0007669"/>
    <property type="project" value="UniProtKB-KW"/>
</dbReference>
<dbReference type="Pfam" id="PF00293">
    <property type="entry name" value="NUDIX"/>
    <property type="match status" value="1"/>
</dbReference>
<dbReference type="InterPro" id="IPR000086">
    <property type="entry name" value="NUDIX_hydrolase_dom"/>
</dbReference>
<protein>
    <recommendedName>
        <fullName evidence="4">Nudix hydrolase domain-containing protein</fullName>
    </recommendedName>
</protein>
<keyword evidence="3" id="KW-0460">Magnesium</keyword>
<comment type="cofactor">
    <cofactor evidence="1">
        <name>Mg(2+)</name>
        <dbReference type="ChEBI" id="CHEBI:18420"/>
    </cofactor>
</comment>
<dbReference type="InterPro" id="IPR015797">
    <property type="entry name" value="NUDIX_hydrolase-like_dom_sf"/>
</dbReference>
<dbReference type="AlphaFoldDB" id="A0A5J6MY79"/>
<dbReference type="PANTHER" id="PTHR43046:SF12">
    <property type="entry name" value="GDP-MANNOSE MANNOSYL HYDROLASE"/>
    <property type="match status" value="1"/>
</dbReference>
<evidence type="ECO:0000259" key="4">
    <source>
        <dbReference type="PROSITE" id="PS51462"/>
    </source>
</evidence>
<accession>A0A5J6MY79</accession>
<dbReference type="CDD" id="cd04685">
    <property type="entry name" value="NUDIX_Hydrolase"/>
    <property type="match status" value="1"/>
</dbReference>
<dbReference type="Gene3D" id="3.90.79.10">
    <property type="entry name" value="Nucleoside Triphosphate Pyrophosphohydrolase"/>
    <property type="match status" value="1"/>
</dbReference>
<gene>
    <name evidence="5" type="ORF">FRZ61_20360</name>
</gene>
<dbReference type="PANTHER" id="PTHR43046">
    <property type="entry name" value="GDP-MANNOSE MANNOSYL HYDROLASE"/>
    <property type="match status" value="1"/>
</dbReference>
<dbReference type="EMBL" id="CP042582">
    <property type="protein sequence ID" value="QEX22107.1"/>
    <property type="molecule type" value="Genomic_DNA"/>
</dbReference>
<evidence type="ECO:0000313" key="5">
    <source>
        <dbReference type="EMBL" id="QEX22107.1"/>
    </source>
</evidence>